<accession>A0A0D9XGG2</accession>
<dbReference type="Gramene" id="LPERR09G14710.1">
    <property type="protein sequence ID" value="LPERR09G14710.1"/>
    <property type="gene ID" value="LPERR09G14710"/>
</dbReference>
<dbReference type="HOGENOM" id="CLU_2430276_0_0_1"/>
<evidence type="ECO:0000256" key="1">
    <source>
        <dbReference type="SAM" id="MobiDB-lite"/>
    </source>
</evidence>
<dbReference type="Proteomes" id="UP000032180">
    <property type="component" value="Chromosome 9"/>
</dbReference>
<reference evidence="3" key="2">
    <citation type="submission" date="2013-12" db="EMBL/GenBank/DDBJ databases">
        <authorList>
            <person name="Yu Y."/>
            <person name="Lee S."/>
            <person name="de Baynast K."/>
            <person name="Wissotski M."/>
            <person name="Liu L."/>
            <person name="Talag J."/>
            <person name="Goicoechea J."/>
            <person name="Angelova A."/>
            <person name="Jetty R."/>
            <person name="Kudrna D."/>
            <person name="Golser W."/>
            <person name="Rivera L."/>
            <person name="Zhang J."/>
            <person name="Wing R."/>
        </authorList>
    </citation>
    <scope>NUCLEOTIDE SEQUENCE</scope>
</reference>
<reference evidence="2 3" key="1">
    <citation type="submission" date="2012-08" db="EMBL/GenBank/DDBJ databases">
        <title>Oryza genome evolution.</title>
        <authorList>
            <person name="Wing R.A."/>
        </authorList>
    </citation>
    <scope>NUCLEOTIDE SEQUENCE</scope>
</reference>
<dbReference type="AlphaFoldDB" id="A0A0D9XGG2"/>
<evidence type="ECO:0000313" key="2">
    <source>
        <dbReference type="EnsemblPlants" id="LPERR09G14710.1"/>
    </source>
</evidence>
<proteinExistence type="predicted"/>
<evidence type="ECO:0000313" key="3">
    <source>
        <dbReference type="Proteomes" id="UP000032180"/>
    </source>
</evidence>
<dbReference type="EnsemblPlants" id="LPERR09G14710.1">
    <property type="protein sequence ID" value="LPERR09G14710.1"/>
    <property type="gene ID" value="LPERR09G14710"/>
</dbReference>
<protein>
    <submittedName>
        <fullName evidence="2">Uncharacterized protein</fullName>
    </submittedName>
</protein>
<organism evidence="2 3">
    <name type="scientific">Leersia perrieri</name>
    <dbReference type="NCBI Taxonomy" id="77586"/>
    <lineage>
        <taxon>Eukaryota</taxon>
        <taxon>Viridiplantae</taxon>
        <taxon>Streptophyta</taxon>
        <taxon>Embryophyta</taxon>
        <taxon>Tracheophyta</taxon>
        <taxon>Spermatophyta</taxon>
        <taxon>Magnoliopsida</taxon>
        <taxon>Liliopsida</taxon>
        <taxon>Poales</taxon>
        <taxon>Poaceae</taxon>
        <taxon>BOP clade</taxon>
        <taxon>Oryzoideae</taxon>
        <taxon>Oryzeae</taxon>
        <taxon>Oryzinae</taxon>
        <taxon>Leersia</taxon>
    </lineage>
</organism>
<name>A0A0D9XGG2_9ORYZ</name>
<reference evidence="2" key="3">
    <citation type="submission" date="2015-04" db="UniProtKB">
        <authorList>
            <consortium name="EnsemblPlants"/>
        </authorList>
    </citation>
    <scope>IDENTIFICATION</scope>
</reference>
<sequence length="91" mass="9902">MKGNWGRKQFGGTDLSPWESSGRQRVGETATILLRIGPVLGAQLNALACDHAAAPGVTGHGRDELQTLGQRLLESSTWGWNSFRWSLRGQV</sequence>
<feature type="region of interest" description="Disordered" evidence="1">
    <location>
        <begin position="1"/>
        <end position="23"/>
    </location>
</feature>
<keyword evidence="3" id="KW-1185">Reference proteome</keyword>